<feature type="domain" description="PKD" evidence="10">
    <location>
        <begin position="354"/>
        <end position="425"/>
    </location>
</feature>
<keyword evidence="6" id="KW-0862">Zinc</keyword>
<dbReference type="GO" id="GO:0005975">
    <property type="term" value="P:carbohydrate metabolic process"/>
    <property type="evidence" value="ECO:0007669"/>
    <property type="project" value="UniProtKB-ARBA"/>
</dbReference>
<dbReference type="Proteomes" id="UP000486602">
    <property type="component" value="Unassembled WGS sequence"/>
</dbReference>
<dbReference type="InterPro" id="IPR000601">
    <property type="entry name" value="PKD_dom"/>
</dbReference>
<dbReference type="SMART" id="SM00089">
    <property type="entry name" value="PKD"/>
    <property type="match status" value="1"/>
</dbReference>
<dbReference type="PANTHER" id="PTHR47466:SF1">
    <property type="entry name" value="METALLOPROTEASE MEP1 (AFU_ORTHOLOGUE AFUA_1G07730)-RELATED"/>
    <property type="match status" value="1"/>
</dbReference>
<dbReference type="Pfam" id="PF00801">
    <property type="entry name" value="PKD"/>
    <property type="match status" value="1"/>
</dbReference>
<feature type="signal peptide" evidence="9">
    <location>
        <begin position="1"/>
        <end position="18"/>
    </location>
</feature>
<keyword evidence="8" id="KW-1015">Disulfide bond</keyword>
<dbReference type="Gene3D" id="3.40.390.10">
    <property type="entry name" value="Collagenase (Catalytic Domain)"/>
    <property type="match status" value="1"/>
</dbReference>
<dbReference type="GO" id="GO:0006508">
    <property type="term" value="P:proteolysis"/>
    <property type="evidence" value="ECO:0007669"/>
    <property type="project" value="UniProtKB-KW"/>
</dbReference>
<keyword evidence="4 9" id="KW-0732">Signal</keyword>
<organism evidence="11 12">
    <name type="scientific">Cryomorpha ignava</name>
    <dbReference type="NCBI Taxonomy" id="101383"/>
    <lineage>
        <taxon>Bacteria</taxon>
        <taxon>Pseudomonadati</taxon>
        <taxon>Bacteroidota</taxon>
        <taxon>Flavobacteriia</taxon>
        <taxon>Flavobacteriales</taxon>
        <taxon>Cryomorphaceae</taxon>
        <taxon>Cryomorpha</taxon>
    </lineage>
</organism>
<keyword evidence="5" id="KW-0378">Hydrolase</keyword>
<dbReference type="InterPro" id="IPR013783">
    <property type="entry name" value="Ig-like_fold"/>
</dbReference>
<gene>
    <name evidence="11" type="ORF">G3O08_10230</name>
</gene>
<dbReference type="InterPro" id="IPR026444">
    <property type="entry name" value="Secre_tail"/>
</dbReference>
<evidence type="ECO:0000256" key="6">
    <source>
        <dbReference type="ARBA" id="ARBA00022833"/>
    </source>
</evidence>
<dbReference type="InterPro" id="IPR022409">
    <property type="entry name" value="PKD/Chitinase_dom"/>
</dbReference>
<feature type="chain" id="PRO_5029692206" evidence="9">
    <location>
        <begin position="19"/>
        <end position="701"/>
    </location>
</feature>
<dbReference type="CDD" id="cd00146">
    <property type="entry name" value="PKD"/>
    <property type="match status" value="1"/>
</dbReference>
<evidence type="ECO:0000259" key="10">
    <source>
        <dbReference type="PROSITE" id="PS50093"/>
    </source>
</evidence>
<comment type="caution">
    <text evidence="11">The sequence shown here is derived from an EMBL/GenBank/DDBJ whole genome shotgun (WGS) entry which is preliminary data.</text>
</comment>
<dbReference type="CDD" id="cd04275">
    <property type="entry name" value="ZnMc_pappalysin_like"/>
    <property type="match status" value="1"/>
</dbReference>
<dbReference type="Gene3D" id="2.60.120.260">
    <property type="entry name" value="Galactose-binding domain-like"/>
    <property type="match status" value="1"/>
</dbReference>
<dbReference type="EMBL" id="JAAGVY010000016">
    <property type="protein sequence ID" value="NEN23877.1"/>
    <property type="molecule type" value="Genomic_DNA"/>
</dbReference>
<evidence type="ECO:0000256" key="1">
    <source>
        <dbReference type="ARBA" id="ARBA00008721"/>
    </source>
</evidence>
<evidence type="ECO:0000313" key="11">
    <source>
        <dbReference type="EMBL" id="NEN23877.1"/>
    </source>
</evidence>
<dbReference type="RefSeq" id="WP_163285269.1">
    <property type="nucleotide sequence ID" value="NZ_JAAGVY010000016.1"/>
</dbReference>
<dbReference type="SUPFAM" id="SSF55486">
    <property type="entry name" value="Metalloproteases ('zincins'), catalytic domain"/>
    <property type="match status" value="1"/>
</dbReference>
<comment type="similarity">
    <text evidence="1">Belongs to the peptidase M43B family.</text>
</comment>
<keyword evidence="3" id="KW-0479">Metal-binding</keyword>
<evidence type="ECO:0000256" key="4">
    <source>
        <dbReference type="ARBA" id="ARBA00022729"/>
    </source>
</evidence>
<evidence type="ECO:0000256" key="9">
    <source>
        <dbReference type="SAM" id="SignalP"/>
    </source>
</evidence>
<proteinExistence type="inferred from homology"/>
<name>A0A7K3WQE1_9FLAO</name>
<evidence type="ECO:0000256" key="3">
    <source>
        <dbReference type="ARBA" id="ARBA00022723"/>
    </source>
</evidence>
<dbReference type="NCBIfam" id="TIGR04183">
    <property type="entry name" value="Por_Secre_tail"/>
    <property type="match status" value="1"/>
</dbReference>
<evidence type="ECO:0000256" key="8">
    <source>
        <dbReference type="ARBA" id="ARBA00023157"/>
    </source>
</evidence>
<evidence type="ECO:0000256" key="7">
    <source>
        <dbReference type="ARBA" id="ARBA00023049"/>
    </source>
</evidence>
<dbReference type="SUPFAM" id="SSF49299">
    <property type="entry name" value="PKD domain"/>
    <property type="match status" value="1"/>
</dbReference>
<dbReference type="AlphaFoldDB" id="A0A7K3WQE1"/>
<dbReference type="InterPro" id="IPR035986">
    <property type="entry name" value="PKD_dom_sf"/>
</dbReference>
<dbReference type="InterPro" id="IPR008754">
    <property type="entry name" value="Peptidase_M43"/>
</dbReference>
<keyword evidence="12" id="KW-1185">Reference proteome</keyword>
<protein>
    <submittedName>
        <fullName evidence="11">T9SS type A sorting domain-containing protein</fullName>
    </submittedName>
</protein>
<dbReference type="InterPro" id="IPR013320">
    <property type="entry name" value="ConA-like_dom_sf"/>
</dbReference>
<keyword evidence="7" id="KW-0482">Metalloprotease</keyword>
<dbReference type="Pfam" id="PF18962">
    <property type="entry name" value="Por_Secre_tail"/>
    <property type="match status" value="1"/>
</dbReference>
<dbReference type="SUPFAM" id="SSF49899">
    <property type="entry name" value="Concanavalin A-like lectins/glucanases"/>
    <property type="match status" value="1"/>
</dbReference>
<dbReference type="Pfam" id="PF05572">
    <property type="entry name" value="Peptidase_M43"/>
    <property type="match status" value="1"/>
</dbReference>
<dbReference type="GO" id="GO:0046872">
    <property type="term" value="F:metal ion binding"/>
    <property type="evidence" value="ECO:0007669"/>
    <property type="project" value="UniProtKB-KW"/>
</dbReference>
<sequence length="701" mass="76969">MKYLSFIAILLFANSSFAQDSDHSDHYSCGITEQTEAFFNAYPGQRAIAAQASAELEEFTRNYQESPYRDDVLKIIPVVFHVIHANGEENISNAQIESAIQVMNDDYKALNSGVNFVVSAFQGIIGNVNFEFRLARLDPDGNCTNGIVRIIDDETYTGGENLKAISPSWGRDSYLNIWVCSSIESGAAGYTYTPANVNGSFGALADGIVINHDYVGDMGTSNLNKSHALTHEVGHWANLPHTWGAGNSPGLPGNCSGDDGVSDTPLTIGWTTCNLQGESCGSLDNVENFMEYSYCSKMFTNGQKNRMRAAMNSSISQRNQLNTPANLAETGVLGENVICEANFTTSDERLVCPGQEISFEDLSFNGVTEWSWSFPGGTPATSNEPFPVVTYDTPGNHDVILTVSNSTGSQTVTKTSYIRVMPSGDNAVPYSEGFESFNNFSSNTENWSVVNPVGSSSNIQWEITSSAAYEGSKSAYVKGFFNTSGSSEYLQSPTYNLSELGENVVLKFRYAHARRNQNTNDQLRIMISRNCGLNWIQRLVIEGPDLPTVSGNFGGEFVPNSPSDWTEVEITNINPVFFTEDFRLRFEFTSNYSNNIYLDNINLYDPATVGLEGVDFVKSVEVFPNPATYKLNFHYNLNNGGNTSVDILDITGRLIVPVFKGYKPAGKQIVNADVSTLSPGIYFIRLRVGEGQIVKRFAVQH</sequence>
<evidence type="ECO:0000256" key="2">
    <source>
        <dbReference type="ARBA" id="ARBA00022670"/>
    </source>
</evidence>
<evidence type="ECO:0000256" key="5">
    <source>
        <dbReference type="ARBA" id="ARBA00022801"/>
    </source>
</evidence>
<reference evidence="11 12" key="1">
    <citation type="submission" date="2020-02" db="EMBL/GenBank/DDBJ databases">
        <title>Out from the shadows clarifying the taxonomy of the family Cryomorphaceae and related taxa by utilizing the GTDB taxonomic framework.</title>
        <authorList>
            <person name="Bowman J.P."/>
        </authorList>
    </citation>
    <scope>NUCLEOTIDE SEQUENCE [LARGE SCALE GENOMIC DNA]</scope>
    <source>
        <strain evidence="11 12">QSSC 1-22</strain>
    </source>
</reference>
<dbReference type="InterPro" id="IPR024079">
    <property type="entry name" value="MetalloPept_cat_dom_sf"/>
</dbReference>
<dbReference type="GO" id="GO:0004553">
    <property type="term" value="F:hydrolase activity, hydrolyzing O-glycosyl compounds"/>
    <property type="evidence" value="ECO:0007669"/>
    <property type="project" value="UniProtKB-ARBA"/>
</dbReference>
<dbReference type="PROSITE" id="PS50093">
    <property type="entry name" value="PKD"/>
    <property type="match status" value="1"/>
</dbReference>
<dbReference type="Gene3D" id="2.60.40.10">
    <property type="entry name" value="Immunoglobulins"/>
    <property type="match status" value="1"/>
</dbReference>
<accession>A0A7K3WQE1</accession>
<evidence type="ECO:0000313" key="12">
    <source>
        <dbReference type="Proteomes" id="UP000486602"/>
    </source>
</evidence>
<dbReference type="GO" id="GO:0008237">
    <property type="term" value="F:metallopeptidase activity"/>
    <property type="evidence" value="ECO:0007669"/>
    <property type="project" value="UniProtKB-KW"/>
</dbReference>
<dbReference type="PANTHER" id="PTHR47466">
    <property type="match status" value="1"/>
</dbReference>
<keyword evidence="2" id="KW-0645">Protease</keyword>